<proteinExistence type="predicted"/>
<evidence type="ECO:0008006" key="3">
    <source>
        <dbReference type="Google" id="ProtNLM"/>
    </source>
</evidence>
<dbReference type="EMBL" id="LJVE01000095">
    <property type="protein sequence ID" value="KPL13587.1"/>
    <property type="molecule type" value="Genomic_DNA"/>
</dbReference>
<evidence type="ECO:0000313" key="2">
    <source>
        <dbReference type="Proteomes" id="UP000050975"/>
    </source>
</evidence>
<evidence type="ECO:0000313" key="1">
    <source>
        <dbReference type="EMBL" id="KPL13587.1"/>
    </source>
</evidence>
<organism evidence="1 2">
    <name type="scientific">candidate division WOR_3 bacterium SM1_77</name>
    <dbReference type="NCBI Taxonomy" id="1703778"/>
    <lineage>
        <taxon>Bacteria</taxon>
        <taxon>Bacteria division WOR-3</taxon>
    </lineage>
</organism>
<dbReference type="Proteomes" id="UP000050975">
    <property type="component" value="Unassembled WGS sequence"/>
</dbReference>
<dbReference type="Pfam" id="PF07230">
    <property type="entry name" value="Portal_T4"/>
    <property type="match status" value="1"/>
</dbReference>
<dbReference type="AlphaFoldDB" id="A0A0S8JWJ6"/>
<protein>
    <recommendedName>
        <fullName evidence="3">Portal protein</fullName>
    </recommendedName>
</protein>
<accession>A0A0S8JWJ6</accession>
<sequence>MKFLGFNISRDKKADVKSTIYAKTDDFTKQFEFSDDRLTIYEDIDRMVRTDEYAAEALDCLVSDIIPIKNWYEDDFLPIESDDTTMKDKVGEIIDRSQIKPQLRNITHYLLRYGNRHCEFVLDKSNRFKKLVEIPQTWSVFRNVDNHGQPKDGDPAERKINHCAYDQRTDYGGFITGFYPFQIIHWRTTPFDRDGNGTPFLQAARHTWLKLQYEIDALVRARIERAYSKLVHKIPVSTNADDETVKKIIGDYIRNITKKQITSLADNVLKSKWSPSPMDVETNFYMAVNEQMKGDIVLLDPSNPNLQNIADILFLLNKYFGRLKVPKARLANEADVRAKATMGEINTAYASTVTGYQVDLIMPIYLMVNQVLFLEGIINDIDERLEYKIILPSPFVKTEREQAEISRIESFAVANYVKAGVLSRDTARQQYLSMDKKESHEEEEKVLGEKEMFPSVSAFGGMQASQVKPDEEVLRELYKLRQEAKYNGKRKPAITHRH</sequence>
<dbReference type="InterPro" id="IPR010823">
    <property type="entry name" value="Portal_Gp20"/>
</dbReference>
<reference evidence="1 2" key="1">
    <citation type="journal article" date="2015" name="Microbiome">
        <title>Genomic resolution of linkages in carbon, nitrogen, and sulfur cycling among widespread estuary sediment bacteria.</title>
        <authorList>
            <person name="Baker B.J."/>
            <person name="Lazar C.S."/>
            <person name="Teske A.P."/>
            <person name="Dick G.J."/>
        </authorList>
    </citation>
    <scope>NUCLEOTIDE SEQUENCE [LARGE SCALE GENOMIC DNA]</scope>
    <source>
        <strain evidence="1">SM1_77</strain>
    </source>
</reference>
<name>A0A0S8JWJ6_UNCW3</name>
<gene>
    <name evidence="1" type="ORF">AMJ74_04980</name>
</gene>
<comment type="caution">
    <text evidence="1">The sequence shown here is derived from an EMBL/GenBank/DDBJ whole genome shotgun (WGS) entry which is preliminary data.</text>
</comment>